<feature type="transmembrane region" description="Helical" evidence="1">
    <location>
        <begin position="95"/>
        <end position="114"/>
    </location>
</feature>
<evidence type="ECO:0000313" key="2">
    <source>
        <dbReference type="EMBL" id="MDO6965538.1"/>
    </source>
</evidence>
<dbReference type="RefSeq" id="WP_304377472.1">
    <property type="nucleotide sequence ID" value="NZ_JAUOZU010000012.1"/>
</dbReference>
<name>A0ABT8YPD5_9HYPH</name>
<proteinExistence type="predicted"/>
<comment type="caution">
    <text evidence="2">The sequence shown here is derived from an EMBL/GenBank/DDBJ whole genome shotgun (WGS) entry which is preliminary data.</text>
</comment>
<reference evidence="2" key="1">
    <citation type="journal article" date="2015" name="Int. J. Syst. Evol. Microbiol.">
        <title>Rhizobium alvei sp. nov., isolated from a freshwater river.</title>
        <authorList>
            <person name="Sheu S.Y."/>
            <person name="Huang H.W."/>
            <person name="Young C.C."/>
            <person name="Chen W.M."/>
        </authorList>
    </citation>
    <scope>NUCLEOTIDE SEQUENCE</scope>
    <source>
        <strain evidence="2">TNR-22</strain>
    </source>
</reference>
<gene>
    <name evidence="2" type="ORF">Q4481_16345</name>
</gene>
<evidence type="ECO:0008006" key="4">
    <source>
        <dbReference type="Google" id="ProtNLM"/>
    </source>
</evidence>
<evidence type="ECO:0000256" key="1">
    <source>
        <dbReference type="SAM" id="Phobius"/>
    </source>
</evidence>
<keyword evidence="1" id="KW-0812">Transmembrane</keyword>
<protein>
    <recommendedName>
        <fullName evidence="4">Transmembrane protein</fullName>
    </recommendedName>
</protein>
<keyword evidence="1" id="KW-0472">Membrane</keyword>
<keyword evidence="1" id="KW-1133">Transmembrane helix</keyword>
<organism evidence="2 3">
    <name type="scientific">Rhizobium alvei</name>
    <dbReference type="NCBI Taxonomy" id="1132659"/>
    <lineage>
        <taxon>Bacteria</taxon>
        <taxon>Pseudomonadati</taxon>
        <taxon>Pseudomonadota</taxon>
        <taxon>Alphaproteobacteria</taxon>
        <taxon>Hyphomicrobiales</taxon>
        <taxon>Rhizobiaceae</taxon>
        <taxon>Rhizobium/Agrobacterium group</taxon>
        <taxon>Rhizobium</taxon>
    </lineage>
</organism>
<sequence>MAVNDATLITTRGRIYLSIVMVLIALVMGFAASGILYKVAGNSLRSSTAMGRILCGEGQKIDHTTGSNGKGIRMVCLDATGTEVGPRNNLIAVKLALPFFILIAVPGLWFAWTAKLYGRRVKR</sequence>
<dbReference type="Proteomes" id="UP001174932">
    <property type="component" value="Unassembled WGS sequence"/>
</dbReference>
<keyword evidence="3" id="KW-1185">Reference proteome</keyword>
<feature type="transmembrane region" description="Helical" evidence="1">
    <location>
        <begin position="15"/>
        <end position="37"/>
    </location>
</feature>
<reference evidence="2" key="2">
    <citation type="submission" date="2023-07" db="EMBL/GenBank/DDBJ databases">
        <authorList>
            <person name="Shen H."/>
        </authorList>
    </citation>
    <scope>NUCLEOTIDE SEQUENCE</scope>
    <source>
        <strain evidence="2">TNR-22</strain>
    </source>
</reference>
<evidence type="ECO:0000313" key="3">
    <source>
        <dbReference type="Proteomes" id="UP001174932"/>
    </source>
</evidence>
<dbReference type="EMBL" id="JAUOZU010000012">
    <property type="protein sequence ID" value="MDO6965538.1"/>
    <property type="molecule type" value="Genomic_DNA"/>
</dbReference>
<accession>A0ABT8YPD5</accession>